<evidence type="ECO:0000256" key="2">
    <source>
        <dbReference type="SAM" id="MobiDB-lite"/>
    </source>
</evidence>
<feature type="region of interest" description="Disordered" evidence="2">
    <location>
        <begin position="32"/>
        <end position="57"/>
    </location>
</feature>
<sequence>MARTKQTAFNFGGGKAPRKQFAIIGRQVAGGAPKQLPTTAAPSGGGVNKPHRPDESSIMRSANQTPINDNIESTISLGQEKKDLEVQCAKLNDELLKKDSELEAVKANLQVELNQLSAELQQCNLKLAKAEEENRELKQANERISHEFELKLNQMESEKEADANSLTKINETMAEIERDYITFINNFSSQVSRLKEKNNKLNEENEMLRADHKVLDRERVGLKVELDSVSANSRELQAELETSKKSIGELTIKLEKLKAECQRPSNLFLTPQPQKVREFPLNLPGPSSVMPAVRRKTVDLNATIVLHDTIDQPKNVSDDQMGPPNKKIKRKSK</sequence>
<comment type="caution">
    <text evidence="3">The sequence shown here is derived from an EMBL/GenBank/DDBJ whole genome shotgun (WGS) entry which is preliminary data.</text>
</comment>
<proteinExistence type="predicted"/>
<reference evidence="3" key="1">
    <citation type="submission" date="2022-01" db="EMBL/GenBank/DDBJ databases">
        <title>Genome Sequence Resource for Two Populations of Ditylenchus destructor, the Migratory Endoparasitic Phytonematode.</title>
        <authorList>
            <person name="Zhang H."/>
            <person name="Lin R."/>
            <person name="Xie B."/>
        </authorList>
    </citation>
    <scope>NUCLEOTIDE SEQUENCE</scope>
    <source>
        <strain evidence="3">BazhouSP</strain>
    </source>
</reference>
<feature type="region of interest" description="Disordered" evidence="2">
    <location>
        <begin position="309"/>
        <end position="333"/>
    </location>
</feature>
<feature type="coiled-coil region" evidence="1">
    <location>
        <begin position="184"/>
        <end position="260"/>
    </location>
</feature>
<evidence type="ECO:0000313" key="4">
    <source>
        <dbReference type="Proteomes" id="UP001201812"/>
    </source>
</evidence>
<accession>A0AAD4MUG5</accession>
<dbReference type="Proteomes" id="UP001201812">
    <property type="component" value="Unassembled WGS sequence"/>
</dbReference>
<keyword evidence="1" id="KW-0175">Coiled coil</keyword>
<evidence type="ECO:0000256" key="1">
    <source>
        <dbReference type="SAM" id="Coils"/>
    </source>
</evidence>
<name>A0AAD4MUG5_9BILA</name>
<dbReference type="EMBL" id="JAKKPZ010000073">
    <property type="protein sequence ID" value="KAI1704031.1"/>
    <property type="molecule type" value="Genomic_DNA"/>
</dbReference>
<evidence type="ECO:0000313" key="3">
    <source>
        <dbReference type="EMBL" id="KAI1704031.1"/>
    </source>
</evidence>
<keyword evidence="4" id="KW-1185">Reference proteome</keyword>
<feature type="coiled-coil region" evidence="1">
    <location>
        <begin position="81"/>
        <end position="150"/>
    </location>
</feature>
<protein>
    <submittedName>
        <fullName evidence="3">Uncharacterized protein</fullName>
    </submittedName>
</protein>
<gene>
    <name evidence="3" type="ORF">DdX_14532</name>
</gene>
<organism evidence="3 4">
    <name type="scientific">Ditylenchus destructor</name>
    <dbReference type="NCBI Taxonomy" id="166010"/>
    <lineage>
        <taxon>Eukaryota</taxon>
        <taxon>Metazoa</taxon>
        <taxon>Ecdysozoa</taxon>
        <taxon>Nematoda</taxon>
        <taxon>Chromadorea</taxon>
        <taxon>Rhabditida</taxon>
        <taxon>Tylenchina</taxon>
        <taxon>Tylenchomorpha</taxon>
        <taxon>Sphaerularioidea</taxon>
        <taxon>Anguinidae</taxon>
        <taxon>Anguininae</taxon>
        <taxon>Ditylenchus</taxon>
    </lineage>
</organism>
<dbReference type="AlphaFoldDB" id="A0AAD4MUG5"/>